<organism evidence="1">
    <name type="scientific">Arundo donax</name>
    <name type="common">Giant reed</name>
    <name type="synonym">Donax arundinaceus</name>
    <dbReference type="NCBI Taxonomy" id="35708"/>
    <lineage>
        <taxon>Eukaryota</taxon>
        <taxon>Viridiplantae</taxon>
        <taxon>Streptophyta</taxon>
        <taxon>Embryophyta</taxon>
        <taxon>Tracheophyta</taxon>
        <taxon>Spermatophyta</taxon>
        <taxon>Magnoliopsida</taxon>
        <taxon>Liliopsida</taxon>
        <taxon>Poales</taxon>
        <taxon>Poaceae</taxon>
        <taxon>PACMAD clade</taxon>
        <taxon>Arundinoideae</taxon>
        <taxon>Arundineae</taxon>
        <taxon>Arundo</taxon>
    </lineage>
</organism>
<dbReference type="EMBL" id="GBRH01268803">
    <property type="protein sequence ID" value="JAD29092.1"/>
    <property type="molecule type" value="Transcribed_RNA"/>
</dbReference>
<reference evidence="1" key="1">
    <citation type="submission" date="2014-09" db="EMBL/GenBank/DDBJ databases">
        <authorList>
            <person name="Magalhaes I.L.F."/>
            <person name="Oliveira U."/>
            <person name="Santos F.R."/>
            <person name="Vidigal T.H.D.A."/>
            <person name="Brescovit A.D."/>
            <person name="Santos A.J."/>
        </authorList>
    </citation>
    <scope>NUCLEOTIDE SEQUENCE</scope>
    <source>
        <tissue evidence="1">Shoot tissue taken approximately 20 cm above the soil surface</tissue>
    </source>
</reference>
<dbReference type="AlphaFoldDB" id="A0A0A8Z2R3"/>
<reference evidence="1" key="2">
    <citation type="journal article" date="2015" name="Data Brief">
        <title>Shoot transcriptome of the giant reed, Arundo donax.</title>
        <authorList>
            <person name="Barrero R.A."/>
            <person name="Guerrero F.D."/>
            <person name="Moolhuijzen P."/>
            <person name="Goolsby J.A."/>
            <person name="Tidwell J."/>
            <person name="Bellgard S.E."/>
            <person name="Bellgard M.I."/>
        </authorList>
    </citation>
    <scope>NUCLEOTIDE SEQUENCE</scope>
    <source>
        <tissue evidence="1">Shoot tissue taken approximately 20 cm above the soil surface</tissue>
    </source>
</reference>
<protein>
    <submittedName>
        <fullName evidence="1">Uncharacterized protein</fullName>
    </submittedName>
</protein>
<evidence type="ECO:0000313" key="1">
    <source>
        <dbReference type="EMBL" id="JAD29092.1"/>
    </source>
</evidence>
<name>A0A0A8Z2R3_ARUDO</name>
<sequence>MDLTIKRREMTKRGARWLGAIYFAQLV</sequence>
<accession>A0A0A8Z2R3</accession>
<proteinExistence type="predicted"/>